<gene>
    <name evidence="2" type="ORF">Hamer_G005647</name>
</gene>
<dbReference type="Proteomes" id="UP000747542">
    <property type="component" value="Unassembled WGS sequence"/>
</dbReference>
<feature type="signal peptide" evidence="1">
    <location>
        <begin position="1"/>
        <end position="16"/>
    </location>
</feature>
<reference evidence="2" key="1">
    <citation type="journal article" date="2021" name="Sci. Adv.">
        <title>The American lobster genome reveals insights on longevity, neural, and immune adaptations.</title>
        <authorList>
            <person name="Polinski J.M."/>
            <person name="Zimin A.V."/>
            <person name="Clark K.F."/>
            <person name="Kohn A.B."/>
            <person name="Sadowski N."/>
            <person name="Timp W."/>
            <person name="Ptitsyn A."/>
            <person name="Khanna P."/>
            <person name="Romanova D.Y."/>
            <person name="Williams P."/>
            <person name="Greenwood S.J."/>
            <person name="Moroz L.L."/>
            <person name="Walt D.R."/>
            <person name="Bodnar A.G."/>
        </authorList>
    </citation>
    <scope>NUCLEOTIDE SEQUENCE</scope>
    <source>
        <strain evidence="2">GMGI-L3</strain>
    </source>
</reference>
<evidence type="ECO:0000313" key="3">
    <source>
        <dbReference type="Proteomes" id="UP000747542"/>
    </source>
</evidence>
<feature type="chain" id="PRO_5035306301" description="Secreted protein" evidence="1">
    <location>
        <begin position="17"/>
        <end position="100"/>
    </location>
</feature>
<evidence type="ECO:0000256" key="1">
    <source>
        <dbReference type="SAM" id="SignalP"/>
    </source>
</evidence>
<accession>A0A8J5JZI9</accession>
<dbReference type="EMBL" id="JAHLQT010022531">
    <property type="protein sequence ID" value="KAG7166531.1"/>
    <property type="molecule type" value="Genomic_DNA"/>
</dbReference>
<protein>
    <recommendedName>
        <fullName evidence="4">Secreted protein</fullName>
    </recommendedName>
</protein>
<evidence type="ECO:0000313" key="2">
    <source>
        <dbReference type="EMBL" id="KAG7166531.1"/>
    </source>
</evidence>
<evidence type="ECO:0008006" key="4">
    <source>
        <dbReference type="Google" id="ProtNLM"/>
    </source>
</evidence>
<organism evidence="2 3">
    <name type="scientific">Homarus americanus</name>
    <name type="common">American lobster</name>
    <dbReference type="NCBI Taxonomy" id="6706"/>
    <lineage>
        <taxon>Eukaryota</taxon>
        <taxon>Metazoa</taxon>
        <taxon>Ecdysozoa</taxon>
        <taxon>Arthropoda</taxon>
        <taxon>Crustacea</taxon>
        <taxon>Multicrustacea</taxon>
        <taxon>Malacostraca</taxon>
        <taxon>Eumalacostraca</taxon>
        <taxon>Eucarida</taxon>
        <taxon>Decapoda</taxon>
        <taxon>Pleocyemata</taxon>
        <taxon>Astacidea</taxon>
        <taxon>Nephropoidea</taxon>
        <taxon>Nephropidae</taxon>
        <taxon>Homarus</taxon>
    </lineage>
</organism>
<dbReference type="AlphaFoldDB" id="A0A8J5JZI9"/>
<comment type="caution">
    <text evidence="2">The sequence shown here is derived from an EMBL/GenBank/DDBJ whole genome shotgun (WGS) entry which is preliminary data.</text>
</comment>
<keyword evidence="1" id="KW-0732">Signal</keyword>
<name>A0A8J5JZI9_HOMAM</name>
<keyword evidence="3" id="KW-1185">Reference proteome</keyword>
<sequence>MLLLLLLLLLLSCTTSSQPRAIPCPPTPLPILLLPAPVVAAVASRRAAPVLWRTNNEAWPAHTCRWSPTFGCLLGPGSSVAAQDCERNDTYLRVVCVCAA</sequence>
<proteinExistence type="predicted"/>